<organism evidence="3 4">
    <name type="scientific">Acrasis kona</name>
    <dbReference type="NCBI Taxonomy" id="1008807"/>
    <lineage>
        <taxon>Eukaryota</taxon>
        <taxon>Discoba</taxon>
        <taxon>Heterolobosea</taxon>
        <taxon>Tetramitia</taxon>
        <taxon>Eutetramitia</taxon>
        <taxon>Acrasidae</taxon>
        <taxon>Acrasis</taxon>
    </lineage>
</organism>
<evidence type="ECO:0000256" key="2">
    <source>
        <dbReference type="SAM" id="SignalP"/>
    </source>
</evidence>
<dbReference type="Proteomes" id="UP001431209">
    <property type="component" value="Unassembled WGS sequence"/>
</dbReference>
<evidence type="ECO:0000313" key="4">
    <source>
        <dbReference type="Proteomes" id="UP001431209"/>
    </source>
</evidence>
<proteinExistence type="predicted"/>
<keyword evidence="4" id="KW-1185">Reference proteome</keyword>
<evidence type="ECO:0000313" key="3">
    <source>
        <dbReference type="EMBL" id="KAL0490777.1"/>
    </source>
</evidence>
<reference evidence="3 4" key="1">
    <citation type="submission" date="2024-03" db="EMBL/GenBank/DDBJ databases">
        <title>The Acrasis kona genome and developmental transcriptomes reveal deep origins of eukaryotic multicellular pathways.</title>
        <authorList>
            <person name="Sheikh S."/>
            <person name="Fu C.-J."/>
            <person name="Brown M.W."/>
            <person name="Baldauf S.L."/>
        </authorList>
    </citation>
    <scope>NUCLEOTIDE SEQUENCE [LARGE SCALE GENOMIC DNA]</scope>
    <source>
        <strain evidence="3 4">ATCC MYA-3509</strain>
    </source>
</reference>
<dbReference type="AlphaFoldDB" id="A0AAW2ZQ38"/>
<keyword evidence="1" id="KW-1133">Transmembrane helix</keyword>
<dbReference type="EMBL" id="JAOPGA020001715">
    <property type="protein sequence ID" value="KAL0490777.1"/>
    <property type="molecule type" value="Genomic_DNA"/>
</dbReference>
<sequence length="245" mass="28233">MLRTCVLLTFLFGCFHLALAHECEIISRNIDMIDIDEKSPFIFGSPLPLHEGNWTFYIQICKPINVDLHDLTFCEVPNCYGYLVNRKTEACIPLSRSHYTSHIRRNYELSNYITGPDQGVSIRYPVSQSGYGMRVDFNCNQKQTNPLLKFRRVSTLESPHNMSRVDYYEFVGSTNHACPLSDDNRISIIVTASVIGSLASLLVVAVIIKIIFNICYVKYWRKYDEEQQRILDRCSEIAPPVVYEE</sequence>
<gene>
    <name evidence="3" type="ORF">AKO1_002512</name>
</gene>
<keyword evidence="1" id="KW-0472">Membrane</keyword>
<keyword evidence="2" id="KW-0732">Signal</keyword>
<name>A0AAW2ZQ38_9EUKA</name>
<accession>A0AAW2ZQ38</accession>
<feature type="chain" id="PRO_5043385726" evidence="2">
    <location>
        <begin position="21"/>
        <end position="245"/>
    </location>
</feature>
<protein>
    <submittedName>
        <fullName evidence="3">Uncharacterized protein</fullName>
    </submittedName>
</protein>
<feature type="signal peptide" evidence="2">
    <location>
        <begin position="1"/>
        <end position="20"/>
    </location>
</feature>
<keyword evidence="1" id="KW-0812">Transmembrane</keyword>
<feature type="transmembrane region" description="Helical" evidence="1">
    <location>
        <begin position="188"/>
        <end position="212"/>
    </location>
</feature>
<evidence type="ECO:0000256" key="1">
    <source>
        <dbReference type="SAM" id="Phobius"/>
    </source>
</evidence>
<comment type="caution">
    <text evidence="3">The sequence shown here is derived from an EMBL/GenBank/DDBJ whole genome shotgun (WGS) entry which is preliminary data.</text>
</comment>